<dbReference type="SMART" id="SM00487">
    <property type="entry name" value="DEXDc"/>
    <property type="match status" value="1"/>
</dbReference>
<dbReference type="STRING" id="669874.A0A1E4TRR2"/>
<dbReference type="GO" id="GO:0016787">
    <property type="term" value="F:hydrolase activity"/>
    <property type="evidence" value="ECO:0007669"/>
    <property type="project" value="UniProtKB-KW"/>
</dbReference>
<keyword evidence="4 5" id="KW-0067">ATP-binding</keyword>
<dbReference type="AlphaFoldDB" id="A0A1E4TRR2"/>
<evidence type="ECO:0000259" key="7">
    <source>
        <dbReference type="SMART" id="SM00487"/>
    </source>
</evidence>
<dbReference type="Pfam" id="PF00270">
    <property type="entry name" value="DEAD"/>
    <property type="match status" value="1"/>
</dbReference>
<sequence>MNLKAKPKFVDGRNKIKLKYDPTLDGNFTDFGIDKFKIFSGFEKNFKNLVKPTPSQRRILSVLNSKISCVNQNKQGTGNSFALVLYALSLEGLHGEVSSLIIVQNELLVKQYKEIFDKFLQNYPKDKDNKVQYLYRSDEMVELEQETLLSKITPHILVSTPHRLLDIICKHPDDPNYIHLKTLKFLACDDADTLLIDHGKKINKKRATEILIDYINDLREKVVNNPPLQYCFMSSVDITDKVMRLVTDKKWAADRPILPIGIPSLKSYRFEPAKRLPNYISISPILVTSSKNHQERIKFFDLKTSDLANNLESIKKIRSPVGKEFDENYKRYRVKNRGKLPKILLDSLPQFLENSNSKSEKALLIVPENVSSLKISNYLKEKFDIFAEPINQLEFSKLSNLFVSTDMETQFSALNPQFVIATSAQVAGLTLPGLKKIVCLGIDSVVDSSSLVLLGGRFRLNENGLINDEHYNTTDKLRSIEGEANISLLYPKSAFSIIERYAFERIILKSGIIKIHPLMNEFEPTDLSTYKELFEEDGDIFEKLQQKFEENMKIEENKYDLFSFRNEKGGKIKSQGPSNVSGILPEENE</sequence>
<accession>A0A1E4TRR2</accession>
<keyword evidence="1 5" id="KW-0547">Nucleotide-binding</keyword>
<evidence type="ECO:0000313" key="9">
    <source>
        <dbReference type="Proteomes" id="UP000094236"/>
    </source>
</evidence>
<dbReference type="EC" id="3.6.4.13" evidence="5"/>
<comment type="similarity">
    <text evidence="5">Belongs to the DEAD box helicase family.</text>
</comment>
<name>A0A1E4TRR2_PACTA</name>
<reference evidence="9" key="1">
    <citation type="submission" date="2016-05" db="EMBL/GenBank/DDBJ databases">
        <title>Comparative genomics of biotechnologically important yeasts.</title>
        <authorList>
            <consortium name="DOE Joint Genome Institute"/>
            <person name="Riley R."/>
            <person name="Haridas S."/>
            <person name="Wolfe K.H."/>
            <person name="Lopes M.R."/>
            <person name="Hittinger C.T."/>
            <person name="Goker M."/>
            <person name="Salamov A."/>
            <person name="Wisecaver J."/>
            <person name="Long T.M."/>
            <person name="Aerts A.L."/>
            <person name="Barry K."/>
            <person name="Choi C."/>
            <person name="Clum A."/>
            <person name="Coughlan A.Y."/>
            <person name="Deshpande S."/>
            <person name="Douglass A.P."/>
            <person name="Hanson S.J."/>
            <person name="Klenk H.-P."/>
            <person name="Labutti K."/>
            <person name="Lapidus A."/>
            <person name="Lindquist E."/>
            <person name="Lipzen A."/>
            <person name="Meier-Kolthoff J.P."/>
            <person name="Ohm R.A."/>
            <person name="Otillar R.P."/>
            <person name="Pangilinan J."/>
            <person name="Peng Y."/>
            <person name="Rokas A."/>
            <person name="Rosa C.A."/>
            <person name="Scheuner C."/>
            <person name="Sibirny A.A."/>
            <person name="Slot J.C."/>
            <person name="Stielow J.B."/>
            <person name="Sun H."/>
            <person name="Kurtzman C.P."/>
            <person name="Blackwell M."/>
            <person name="Grigoriev I.V."/>
            <person name="Jeffries T.W."/>
        </authorList>
    </citation>
    <scope>NUCLEOTIDE SEQUENCE [LARGE SCALE GENOMIC DNA]</scope>
    <source>
        <strain evidence="9">NRRL Y-2460</strain>
    </source>
</reference>
<evidence type="ECO:0000256" key="5">
    <source>
        <dbReference type="RuleBase" id="RU365068"/>
    </source>
</evidence>
<evidence type="ECO:0000313" key="8">
    <source>
        <dbReference type="EMBL" id="ODV94455.1"/>
    </source>
</evidence>
<proteinExistence type="inferred from homology"/>
<dbReference type="Gene3D" id="3.40.50.300">
    <property type="entry name" value="P-loop containing nucleotide triphosphate hydrolases"/>
    <property type="match status" value="1"/>
</dbReference>
<dbReference type="InterPro" id="IPR011545">
    <property type="entry name" value="DEAD/DEAH_box_helicase_dom"/>
</dbReference>
<keyword evidence="2 5" id="KW-0378">Hydrolase</keyword>
<comment type="function">
    <text evidence="5">RNA helicase.</text>
</comment>
<dbReference type="SUPFAM" id="SSF52540">
    <property type="entry name" value="P-loop containing nucleoside triphosphate hydrolases"/>
    <property type="match status" value="1"/>
</dbReference>
<feature type="domain" description="Helicase ATP-binding" evidence="7">
    <location>
        <begin position="48"/>
        <end position="249"/>
    </location>
</feature>
<organism evidence="8 9">
    <name type="scientific">Pachysolen tannophilus NRRL Y-2460</name>
    <dbReference type="NCBI Taxonomy" id="669874"/>
    <lineage>
        <taxon>Eukaryota</taxon>
        <taxon>Fungi</taxon>
        <taxon>Dikarya</taxon>
        <taxon>Ascomycota</taxon>
        <taxon>Saccharomycotina</taxon>
        <taxon>Pichiomycetes</taxon>
        <taxon>Pachysolenaceae</taxon>
        <taxon>Pachysolen</taxon>
    </lineage>
</organism>
<keyword evidence="9" id="KW-1185">Reference proteome</keyword>
<evidence type="ECO:0000256" key="1">
    <source>
        <dbReference type="ARBA" id="ARBA00022741"/>
    </source>
</evidence>
<feature type="region of interest" description="Disordered" evidence="6">
    <location>
        <begin position="568"/>
        <end position="589"/>
    </location>
</feature>
<gene>
    <name evidence="8" type="ORF">PACTADRAFT_35255</name>
</gene>
<comment type="domain">
    <text evidence="5">The Q motif is unique to and characteristic of the DEAD box family of RNA helicases and controls ATP binding and hydrolysis.</text>
</comment>
<evidence type="ECO:0000256" key="3">
    <source>
        <dbReference type="ARBA" id="ARBA00022806"/>
    </source>
</evidence>
<dbReference type="Proteomes" id="UP000094236">
    <property type="component" value="Unassembled WGS sequence"/>
</dbReference>
<comment type="catalytic activity">
    <reaction evidence="5">
        <text>ATP + H2O = ADP + phosphate + H(+)</text>
        <dbReference type="Rhea" id="RHEA:13065"/>
        <dbReference type="ChEBI" id="CHEBI:15377"/>
        <dbReference type="ChEBI" id="CHEBI:15378"/>
        <dbReference type="ChEBI" id="CHEBI:30616"/>
        <dbReference type="ChEBI" id="CHEBI:43474"/>
        <dbReference type="ChEBI" id="CHEBI:456216"/>
        <dbReference type="EC" id="3.6.4.13"/>
    </reaction>
</comment>
<protein>
    <recommendedName>
        <fullName evidence="5">ATP-dependent RNA helicase</fullName>
        <ecNumber evidence="5">3.6.4.13</ecNumber>
    </recommendedName>
</protein>
<dbReference type="GO" id="GO:0003723">
    <property type="term" value="F:RNA binding"/>
    <property type="evidence" value="ECO:0007669"/>
    <property type="project" value="UniProtKB-UniRule"/>
</dbReference>
<keyword evidence="3 5" id="KW-0347">Helicase</keyword>
<dbReference type="PANTHER" id="PTHR24031">
    <property type="entry name" value="RNA HELICASE"/>
    <property type="match status" value="1"/>
</dbReference>
<dbReference type="InterPro" id="IPR027417">
    <property type="entry name" value="P-loop_NTPase"/>
</dbReference>
<evidence type="ECO:0000256" key="4">
    <source>
        <dbReference type="ARBA" id="ARBA00022840"/>
    </source>
</evidence>
<evidence type="ECO:0000256" key="6">
    <source>
        <dbReference type="SAM" id="MobiDB-lite"/>
    </source>
</evidence>
<dbReference type="GO" id="GO:0003724">
    <property type="term" value="F:RNA helicase activity"/>
    <property type="evidence" value="ECO:0007669"/>
    <property type="project" value="UniProtKB-EC"/>
</dbReference>
<dbReference type="InterPro" id="IPR014001">
    <property type="entry name" value="Helicase_ATP-bd"/>
</dbReference>
<dbReference type="OrthoDB" id="9984275at2759"/>
<keyword evidence="5" id="KW-0694">RNA-binding</keyword>
<evidence type="ECO:0000256" key="2">
    <source>
        <dbReference type="ARBA" id="ARBA00022801"/>
    </source>
</evidence>
<dbReference type="EMBL" id="KV454016">
    <property type="protein sequence ID" value="ODV94455.1"/>
    <property type="molecule type" value="Genomic_DNA"/>
</dbReference>
<dbReference type="GO" id="GO:0005524">
    <property type="term" value="F:ATP binding"/>
    <property type="evidence" value="ECO:0007669"/>
    <property type="project" value="UniProtKB-UniRule"/>
</dbReference>